<sequence>MTVYVNDVQRAWQQMSFTSYPDYNDNLSFYINRPSGTLQTSYTRSELVVDTFGIWDAKRELLKACGTLPNIPPEVKHDAIYPDSQKGYIRLFYIPTEYEVKYNMDEELTIRFQATDEDGLLWYNVDGDIRSYLYLQDGDLWFATQKGNQPANKRWITNGQNFHNSKKDHVLVMKSSNGNSHLLHNMPDRVLIGYLCLFSLNVLTF</sequence>
<organism evidence="1 2">
    <name type="scientific">Bugula neritina</name>
    <name type="common">Brown bryozoan</name>
    <name type="synonym">Sertularia neritina</name>
    <dbReference type="NCBI Taxonomy" id="10212"/>
    <lineage>
        <taxon>Eukaryota</taxon>
        <taxon>Metazoa</taxon>
        <taxon>Spiralia</taxon>
        <taxon>Lophotrochozoa</taxon>
        <taxon>Bryozoa</taxon>
        <taxon>Gymnolaemata</taxon>
        <taxon>Cheilostomatida</taxon>
        <taxon>Flustrina</taxon>
        <taxon>Buguloidea</taxon>
        <taxon>Bugulidae</taxon>
        <taxon>Bugula</taxon>
    </lineage>
</organism>
<dbReference type="InterPro" id="IPR013320">
    <property type="entry name" value="ConA-like_dom_sf"/>
</dbReference>
<name>A0A7J7KHJ5_BUGNE</name>
<evidence type="ECO:0000313" key="1">
    <source>
        <dbReference type="EMBL" id="KAF6037745.1"/>
    </source>
</evidence>
<accession>A0A7J7KHJ5</accession>
<gene>
    <name evidence="1" type="ORF">EB796_003952</name>
</gene>
<keyword evidence="2" id="KW-1185">Reference proteome</keyword>
<protein>
    <submittedName>
        <fullName evidence="1">Uncharacterized protein</fullName>
    </submittedName>
</protein>
<comment type="caution">
    <text evidence="1">The sequence shown here is derived from an EMBL/GenBank/DDBJ whole genome shotgun (WGS) entry which is preliminary data.</text>
</comment>
<evidence type="ECO:0000313" key="2">
    <source>
        <dbReference type="Proteomes" id="UP000593567"/>
    </source>
</evidence>
<dbReference type="EMBL" id="VXIV02000525">
    <property type="protein sequence ID" value="KAF6037745.1"/>
    <property type="molecule type" value="Genomic_DNA"/>
</dbReference>
<dbReference type="Gene3D" id="2.60.120.200">
    <property type="match status" value="1"/>
</dbReference>
<proteinExistence type="predicted"/>
<reference evidence="1" key="1">
    <citation type="submission" date="2020-06" db="EMBL/GenBank/DDBJ databases">
        <title>Draft genome of Bugula neritina, a colonial animal packing powerful symbionts and potential medicines.</title>
        <authorList>
            <person name="Rayko M."/>
        </authorList>
    </citation>
    <scope>NUCLEOTIDE SEQUENCE [LARGE SCALE GENOMIC DNA]</scope>
    <source>
        <strain evidence="1">Kwan_BN1</strain>
    </source>
</reference>
<dbReference type="SUPFAM" id="SSF49899">
    <property type="entry name" value="Concanavalin A-like lectins/glucanases"/>
    <property type="match status" value="1"/>
</dbReference>
<dbReference type="Proteomes" id="UP000593567">
    <property type="component" value="Unassembled WGS sequence"/>
</dbReference>
<dbReference type="AlphaFoldDB" id="A0A7J7KHJ5"/>